<proteinExistence type="predicted"/>
<reference evidence="1" key="1">
    <citation type="journal article" date="2023" name="bioRxiv">
        <title>Improved chromosome-level genome assembly for marigold (Tagetes erecta).</title>
        <authorList>
            <person name="Jiang F."/>
            <person name="Yuan L."/>
            <person name="Wang S."/>
            <person name="Wang H."/>
            <person name="Xu D."/>
            <person name="Wang A."/>
            <person name="Fan W."/>
        </authorList>
    </citation>
    <scope>NUCLEOTIDE SEQUENCE</scope>
    <source>
        <strain evidence="1">WSJ</strain>
        <tissue evidence="1">Leaf</tissue>
    </source>
</reference>
<keyword evidence="2" id="KW-1185">Reference proteome</keyword>
<dbReference type="Proteomes" id="UP001229421">
    <property type="component" value="Unassembled WGS sequence"/>
</dbReference>
<dbReference type="InterPro" id="IPR009971">
    <property type="entry name" value="DUF1496"/>
</dbReference>
<name>A0AAD8JJV2_TARER</name>
<dbReference type="AntiFam" id="ANF00020">
    <property type="entry name" value="tRNA translation"/>
</dbReference>
<organism evidence="1 2">
    <name type="scientific">Tagetes erecta</name>
    <name type="common">African marigold</name>
    <dbReference type="NCBI Taxonomy" id="13708"/>
    <lineage>
        <taxon>Eukaryota</taxon>
        <taxon>Viridiplantae</taxon>
        <taxon>Streptophyta</taxon>
        <taxon>Embryophyta</taxon>
        <taxon>Tracheophyta</taxon>
        <taxon>Spermatophyta</taxon>
        <taxon>Magnoliopsida</taxon>
        <taxon>eudicotyledons</taxon>
        <taxon>Gunneridae</taxon>
        <taxon>Pentapetalae</taxon>
        <taxon>asterids</taxon>
        <taxon>campanulids</taxon>
        <taxon>Asterales</taxon>
        <taxon>Asteraceae</taxon>
        <taxon>Asteroideae</taxon>
        <taxon>Heliantheae alliance</taxon>
        <taxon>Tageteae</taxon>
        <taxon>Tagetes</taxon>
    </lineage>
</organism>
<dbReference type="EMBL" id="JAUHHV010000025">
    <property type="protein sequence ID" value="KAK1405802.1"/>
    <property type="molecule type" value="Genomic_DNA"/>
</dbReference>
<dbReference type="Pfam" id="PF07383">
    <property type="entry name" value="DUF1496"/>
    <property type="match status" value="1"/>
</dbReference>
<gene>
    <name evidence="1" type="ORF">QVD17_42493</name>
</gene>
<evidence type="ECO:0000313" key="2">
    <source>
        <dbReference type="Proteomes" id="UP001229421"/>
    </source>
</evidence>
<comment type="caution">
    <text evidence="1">The sequence shown here is derived from an EMBL/GenBank/DDBJ whole genome shotgun (WGS) entry which is preliminary data.</text>
</comment>
<protein>
    <submittedName>
        <fullName evidence="1">Uncharacterized protein</fullName>
    </submittedName>
</protein>
<accession>A0AAD8JJV2</accession>
<evidence type="ECO:0000313" key="1">
    <source>
        <dbReference type="EMBL" id="KAK1405802.1"/>
    </source>
</evidence>
<sequence length="153" mass="16574">MPQQGSNGGNTDVVVDMPPEAWTQAERRQPDCLRCCIFENRNYTEGAVVKSEGVLFLGWCATCEMVVGEGFEPSKSVTADLQSAPFGRSGIPPGIVMWLKMIQIQMVVGEGFEPSKSVTADLQSAPFGRSGIPPWPESFSLKAGRIIPNAIRV</sequence>
<dbReference type="AlphaFoldDB" id="A0AAD8JJV2"/>